<dbReference type="InParanoid" id="A0A1B7MRN6"/>
<proteinExistence type="predicted"/>
<feature type="domain" description="F-box" evidence="1">
    <location>
        <begin position="9"/>
        <end position="53"/>
    </location>
</feature>
<dbReference type="Pfam" id="PF12937">
    <property type="entry name" value="F-box-like"/>
    <property type="match status" value="1"/>
</dbReference>
<evidence type="ECO:0000313" key="3">
    <source>
        <dbReference type="Proteomes" id="UP000092154"/>
    </source>
</evidence>
<organism evidence="2 3">
    <name type="scientific">Rhizopogon vinicolor AM-OR11-026</name>
    <dbReference type="NCBI Taxonomy" id="1314800"/>
    <lineage>
        <taxon>Eukaryota</taxon>
        <taxon>Fungi</taxon>
        <taxon>Dikarya</taxon>
        <taxon>Basidiomycota</taxon>
        <taxon>Agaricomycotina</taxon>
        <taxon>Agaricomycetes</taxon>
        <taxon>Agaricomycetidae</taxon>
        <taxon>Boletales</taxon>
        <taxon>Suillineae</taxon>
        <taxon>Rhizopogonaceae</taxon>
        <taxon>Rhizopogon</taxon>
    </lineage>
</organism>
<name>A0A1B7MRN6_9AGAM</name>
<dbReference type="Proteomes" id="UP000092154">
    <property type="component" value="Unassembled WGS sequence"/>
</dbReference>
<keyword evidence="3" id="KW-1185">Reference proteome</keyword>
<sequence>MHRALSVLEVLLDIFDHLHPASKCSTRPRTLAAVARTCKLFHKPAMNLLWADLLAVAGMCNEAASADIQSQS</sequence>
<dbReference type="AlphaFoldDB" id="A0A1B7MRN6"/>
<evidence type="ECO:0000313" key="2">
    <source>
        <dbReference type="EMBL" id="OAX35231.1"/>
    </source>
</evidence>
<dbReference type="OrthoDB" id="3041441at2759"/>
<dbReference type="InterPro" id="IPR001810">
    <property type="entry name" value="F-box_dom"/>
</dbReference>
<gene>
    <name evidence="2" type="ORF">K503DRAFT_380645</name>
</gene>
<accession>A0A1B7MRN6</accession>
<reference evidence="2 3" key="1">
    <citation type="submission" date="2016-06" db="EMBL/GenBank/DDBJ databases">
        <title>Comparative genomics of the ectomycorrhizal sister species Rhizopogon vinicolor and Rhizopogon vesiculosus (Basidiomycota: Boletales) reveals a divergence of the mating type B locus.</title>
        <authorList>
            <consortium name="DOE Joint Genome Institute"/>
            <person name="Mujic A.B."/>
            <person name="Kuo A."/>
            <person name="Tritt A."/>
            <person name="Lipzen A."/>
            <person name="Chen C."/>
            <person name="Johnson J."/>
            <person name="Sharma A."/>
            <person name="Barry K."/>
            <person name="Grigoriev I.V."/>
            <person name="Spatafora J.W."/>
        </authorList>
    </citation>
    <scope>NUCLEOTIDE SEQUENCE [LARGE SCALE GENOMIC DNA]</scope>
    <source>
        <strain evidence="2 3">AM-OR11-026</strain>
    </source>
</reference>
<protein>
    <recommendedName>
        <fullName evidence="1">F-box domain-containing protein</fullName>
    </recommendedName>
</protein>
<dbReference type="EMBL" id="KV448519">
    <property type="protein sequence ID" value="OAX35231.1"/>
    <property type="molecule type" value="Genomic_DNA"/>
</dbReference>
<evidence type="ECO:0000259" key="1">
    <source>
        <dbReference type="Pfam" id="PF12937"/>
    </source>
</evidence>